<protein>
    <submittedName>
        <fullName evidence="2">Protein TrhA</fullName>
    </submittedName>
</protein>
<reference evidence="2" key="1">
    <citation type="journal article" date="2014" name="PLoS ONE">
        <title>Sequential Isolation in a Patient of Raoultella planticola and Escherichia coli Bearing a Novel ISCR1 Element Carrying blaNDM-1.</title>
        <authorList>
            <person name="Li J."/>
            <person name="Lan R."/>
            <person name="Xiong Y."/>
            <person name="Ye C."/>
            <person name="Yuan M."/>
            <person name="Liu X."/>
            <person name="Chen X."/>
            <person name="Yu D."/>
            <person name="Liu B."/>
            <person name="Lin W."/>
            <person name="Bai X."/>
            <person name="Wang Y."/>
            <person name="Sun Q."/>
            <person name="Wang Y."/>
            <person name="Zhao H."/>
            <person name="Meng Q."/>
            <person name="Chen Q."/>
            <person name="Zhao A."/>
            <person name="Xu J."/>
        </authorList>
    </citation>
    <scope>NUCLEOTIDE SEQUENCE</scope>
    <source>
        <strain evidence="2">KpNDM1</strain>
        <plasmid evidence="2">pKpNDM1</plasmid>
    </source>
</reference>
<name>W8CTE8_RAOPL</name>
<evidence type="ECO:0000256" key="1">
    <source>
        <dbReference type="SAM" id="Phobius"/>
    </source>
</evidence>
<organism evidence="2">
    <name type="scientific">Raoultella planticola</name>
    <name type="common">Klebsiella planticola</name>
    <dbReference type="NCBI Taxonomy" id="575"/>
    <lineage>
        <taxon>Bacteria</taxon>
        <taxon>Pseudomonadati</taxon>
        <taxon>Pseudomonadota</taxon>
        <taxon>Gammaproteobacteria</taxon>
        <taxon>Enterobacterales</taxon>
        <taxon>Enterobacteriaceae</taxon>
        <taxon>Klebsiella/Raoultella group</taxon>
        <taxon>Raoultella</taxon>
    </lineage>
</organism>
<evidence type="ECO:0000313" key="2">
    <source>
        <dbReference type="EMBL" id="AGO89303.1"/>
    </source>
</evidence>
<dbReference type="AlphaFoldDB" id="W8CTE8"/>
<sequence>MNGTAAFTLSDNLRNMVSNKVFQVFVALLCAALFSSIALNSCAE</sequence>
<accession>W8CTE8</accession>
<gene>
    <name evidence="2" type="ORF">pKpNDM1_00592</name>
</gene>
<dbReference type="EMBL" id="JX515588">
    <property type="protein sequence ID" value="AGO89303.1"/>
    <property type="molecule type" value="Genomic_DNA"/>
</dbReference>
<proteinExistence type="predicted"/>
<keyword evidence="1" id="KW-1133">Transmembrane helix</keyword>
<keyword evidence="1" id="KW-0812">Transmembrane</keyword>
<feature type="transmembrane region" description="Helical" evidence="1">
    <location>
        <begin position="21"/>
        <end position="39"/>
    </location>
</feature>
<keyword evidence="1" id="KW-0472">Membrane</keyword>
<geneLocation type="plasmid" evidence="2">
    <name>pKpNDM1</name>
</geneLocation>
<keyword evidence="2" id="KW-0614">Plasmid</keyword>